<protein>
    <submittedName>
        <fullName evidence="1">Uncharacterized protein</fullName>
    </submittedName>
</protein>
<name>A0A3P1VGS5_9STRE</name>
<evidence type="ECO:0000313" key="2">
    <source>
        <dbReference type="Proteomes" id="UP000281771"/>
    </source>
</evidence>
<gene>
    <name evidence="1" type="ORF">EII38_05020</name>
</gene>
<dbReference type="AlphaFoldDB" id="A0A3P1VGS5"/>
<dbReference type="RefSeq" id="WP_124776561.1">
    <property type="nucleotide sequence ID" value="NZ_RQZA01000003.1"/>
</dbReference>
<evidence type="ECO:0000313" key="1">
    <source>
        <dbReference type="EMBL" id="RRD31583.1"/>
    </source>
</evidence>
<accession>A0A3P1VGS5</accession>
<organism evidence="1 2">
    <name type="scientific">Streptococcus minor</name>
    <dbReference type="NCBI Taxonomy" id="229549"/>
    <lineage>
        <taxon>Bacteria</taxon>
        <taxon>Bacillati</taxon>
        <taxon>Bacillota</taxon>
        <taxon>Bacilli</taxon>
        <taxon>Lactobacillales</taxon>
        <taxon>Streptococcaceae</taxon>
        <taxon>Streptococcus</taxon>
    </lineage>
</organism>
<reference evidence="1 2" key="1">
    <citation type="submission" date="2018-11" db="EMBL/GenBank/DDBJ databases">
        <title>Genomes From Bacteria Associated with the Canine Oral Cavity: a Test Case for Automated Genome-Based Taxonomic Assignment.</title>
        <authorList>
            <person name="Coil D.A."/>
            <person name="Jospin G."/>
            <person name="Darling A.E."/>
            <person name="Wallis C."/>
            <person name="Davis I.J."/>
            <person name="Harris S."/>
            <person name="Eisen J.A."/>
            <person name="Holcombe L.J."/>
            <person name="O'Flynn C."/>
        </authorList>
    </citation>
    <scope>NUCLEOTIDE SEQUENCE [LARGE SCALE GENOMIC DNA]</scope>
    <source>
        <strain evidence="1 2">OH4621_COT-116</strain>
    </source>
</reference>
<dbReference type="Proteomes" id="UP000281771">
    <property type="component" value="Unassembled WGS sequence"/>
</dbReference>
<dbReference type="EMBL" id="RQZA01000003">
    <property type="protein sequence ID" value="RRD31583.1"/>
    <property type="molecule type" value="Genomic_DNA"/>
</dbReference>
<keyword evidence="2" id="KW-1185">Reference proteome</keyword>
<proteinExistence type="predicted"/>
<sequence>MIYLIQPLFYKSDLKKIIQEYLKRSYPDQYLTTSHHLNFPIPNHINLFFVIYDSRLEEWDGIQQSKAIRSRPNGYSDHIILVSNQLNYTAFFRTHLRFLGIISSEELDKNEISQYIDDYISYPHKNR</sequence>
<comment type="caution">
    <text evidence="1">The sequence shown here is derived from an EMBL/GenBank/DDBJ whole genome shotgun (WGS) entry which is preliminary data.</text>
</comment>